<name>A0ABQ9FLA3_TEGGR</name>
<evidence type="ECO:0000313" key="2">
    <source>
        <dbReference type="EMBL" id="KAJ8316470.1"/>
    </source>
</evidence>
<comment type="caution">
    <text evidence="2">The sequence shown here is derived from an EMBL/GenBank/DDBJ whole genome shotgun (WGS) entry which is preliminary data.</text>
</comment>
<sequence>MDFMEENQMFCSKDLHILMLKINIKFFSNPPALMSGIKWINKTSIRNPLIDSDSTSIKLISTLIQRIVNGKVVTLTGQSAVLTIASLQSFHLGYYQLQIHNGGNLSSSFDFQIITSAPPDKDSNYTIEIDGLEPSTTYHFWIYSTNEKGNSTLSRNLIVQTLKVYSFIKLYTVVYICVIISNTQLRYGLTSLKSGGKSEVRPNYEGISQNYQEPNLYEGIRTEPDSSGTAMELYENTKITSGAQKADI</sequence>
<organism evidence="2 3">
    <name type="scientific">Tegillarca granosa</name>
    <name type="common">Malaysian cockle</name>
    <name type="synonym">Anadara granosa</name>
    <dbReference type="NCBI Taxonomy" id="220873"/>
    <lineage>
        <taxon>Eukaryota</taxon>
        <taxon>Metazoa</taxon>
        <taxon>Spiralia</taxon>
        <taxon>Lophotrochozoa</taxon>
        <taxon>Mollusca</taxon>
        <taxon>Bivalvia</taxon>
        <taxon>Autobranchia</taxon>
        <taxon>Pteriomorphia</taxon>
        <taxon>Arcoida</taxon>
        <taxon>Arcoidea</taxon>
        <taxon>Arcidae</taxon>
        <taxon>Tegillarca</taxon>
    </lineage>
</organism>
<dbReference type="InterPro" id="IPR036116">
    <property type="entry name" value="FN3_sf"/>
</dbReference>
<accession>A0ABQ9FLA3</accession>
<dbReference type="InterPro" id="IPR013783">
    <property type="entry name" value="Ig-like_fold"/>
</dbReference>
<dbReference type="PROSITE" id="PS50853">
    <property type="entry name" value="FN3"/>
    <property type="match status" value="1"/>
</dbReference>
<dbReference type="SUPFAM" id="SSF49265">
    <property type="entry name" value="Fibronectin type III"/>
    <property type="match status" value="1"/>
</dbReference>
<dbReference type="InterPro" id="IPR003961">
    <property type="entry name" value="FN3_dom"/>
</dbReference>
<gene>
    <name evidence="2" type="ORF">KUTeg_006484</name>
</gene>
<proteinExistence type="predicted"/>
<keyword evidence="3" id="KW-1185">Reference proteome</keyword>
<evidence type="ECO:0000259" key="1">
    <source>
        <dbReference type="PROSITE" id="PS50853"/>
    </source>
</evidence>
<feature type="domain" description="Fibronectin type-III" evidence="1">
    <location>
        <begin position="66"/>
        <end position="164"/>
    </location>
</feature>
<evidence type="ECO:0000313" key="3">
    <source>
        <dbReference type="Proteomes" id="UP001217089"/>
    </source>
</evidence>
<protein>
    <recommendedName>
        <fullName evidence="1">Fibronectin type-III domain-containing protein</fullName>
    </recommendedName>
</protein>
<dbReference type="Proteomes" id="UP001217089">
    <property type="component" value="Unassembled WGS sequence"/>
</dbReference>
<dbReference type="CDD" id="cd00063">
    <property type="entry name" value="FN3"/>
    <property type="match status" value="1"/>
</dbReference>
<reference evidence="2 3" key="1">
    <citation type="submission" date="2022-12" db="EMBL/GenBank/DDBJ databases">
        <title>Chromosome-level genome of Tegillarca granosa.</title>
        <authorList>
            <person name="Kim J."/>
        </authorList>
    </citation>
    <scope>NUCLEOTIDE SEQUENCE [LARGE SCALE GENOMIC DNA]</scope>
    <source>
        <strain evidence="2">Teg-2019</strain>
        <tissue evidence="2">Adductor muscle</tissue>
    </source>
</reference>
<dbReference type="Gene3D" id="2.60.40.10">
    <property type="entry name" value="Immunoglobulins"/>
    <property type="match status" value="1"/>
</dbReference>
<dbReference type="EMBL" id="JARBDR010000328">
    <property type="protein sequence ID" value="KAJ8316470.1"/>
    <property type="molecule type" value="Genomic_DNA"/>
</dbReference>